<gene>
    <name evidence="1" type="ORF">RFH988_LOCUS19968</name>
</gene>
<comment type="caution">
    <text evidence="1">The sequence shown here is derived from an EMBL/GenBank/DDBJ whole genome shotgun (WGS) entry which is preliminary data.</text>
</comment>
<reference evidence="1" key="1">
    <citation type="submission" date="2021-02" db="EMBL/GenBank/DDBJ databases">
        <authorList>
            <person name="Nowell W R."/>
        </authorList>
    </citation>
    <scope>NUCLEOTIDE SEQUENCE</scope>
</reference>
<accession>A0A814Q238</accession>
<sequence>MTETLEINNENKKVMYAFRFTTSNKCIHLNQKQLDSIPYLSAIVAHKHDFLSTRNENGEYLLNSPIQYTWFMAVLHSIILGQSYTLFTELPERENILGTLQLFDYLGLNSFDLPLLKGKKKLMALALMPRDQVFIGFEEIRAAADRLDGSQMENLLTYFEDNWLYYSPVMPANDQTMLREMIGTATTSYSPSSTISLDVNYPAKIPLTRKVTNTDQRTTGTVNNLDSDYQDSRDIRDTTSRIREFEEDIDRHCRDNRIVQDDDEYRLLKLYRSMGSTEKVKLLEGAEKLAGI</sequence>
<protein>
    <submittedName>
        <fullName evidence="1">Uncharacterized protein</fullName>
    </submittedName>
</protein>
<organism evidence="1 2">
    <name type="scientific">Rotaria sordida</name>
    <dbReference type="NCBI Taxonomy" id="392033"/>
    <lineage>
        <taxon>Eukaryota</taxon>
        <taxon>Metazoa</taxon>
        <taxon>Spiralia</taxon>
        <taxon>Gnathifera</taxon>
        <taxon>Rotifera</taxon>
        <taxon>Eurotatoria</taxon>
        <taxon>Bdelloidea</taxon>
        <taxon>Philodinida</taxon>
        <taxon>Philodinidae</taxon>
        <taxon>Rotaria</taxon>
    </lineage>
</organism>
<evidence type="ECO:0000313" key="2">
    <source>
        <dbReference type="Proteomes" id="UP000663882"/>
    </source>
</evidence>
<dbReference type="Proteomes" id="UP000663882">
    <property type="component" value="Unassembled WGS sequence"/>
</dbReference>
<dbReference type="EMBL" id="CAJNOO010001198">
    <property type="protein sequence ID" value="CAF1113598.1"/>
    <property type="molecule type" value="Genomic_DNA"/>
</dbReference>
<proteinExistence type="predicted"/>
<dbReference type="AlphaFoldDB" id="A0A814Q238"/>
<evidence type="ECO:0000313" key="1">
    <source>
        <dbReference type="EMBL" id="CAF1113598.1"/>
    </source>
</evidence>
<name>A0A814Q238_9BILA</name>